<keyword evidence="2" id="KW-0812">Transmembrane</keyword>
<feature type="transmembrane region" description="Helical" evidence="2">
    <location>
        <begin position="241"/>
        <end position="258"/>
    </location>
</feature>
<evidence type="ECO:0000256" key="3">
    <source>
        <dbReference type="SAM" id="SignalP"/>
    </source>
</evidence>
<sequence length="385" mass="42592">MMRSLTITSTTTRTFLSLLSLLCQPGGRGIASYYVRADDDIELWTNYAIYPKKCVHYNDNDMIVYAMYEQASNHCVDSPMGTYVSSVPTFVNAYLEQAADNAADAGEEYEYPASSVYLDCTLRQIGGVDYYVQVGCSDYDPTGLAVNIYSDALCTEHSQVDGYDDSNIAVDFTISFGKCMPCVVWFDKNADDIDDMYYVNKQKNAPLCSAMWEYKQTCNDKCQKLGNLASMDGGWNEADKVLLTVLSLFGFGMLLAIIKKRQKMSNKDNLLEQAAITAAGLQQSHILGIFALLILIITIFGLLGLKKITWALLLILNITLFSYLMKLTLDGSVKESIIGPDGKIVEVDDSDDEDDADHDSDGPKGADSEYESPKCSPIFEDKAIV</sequence>
<accession>A0ABD3RRS9</accession>
<dbReference type="Proteomes" id="UP001530377">
    <property type="component" value="Unassembled WGS sequence"/>
</dbReference>
<evidence type="ECO:0000313" key="5">
    <source>
        <dbReference type="Proteomes" id="UP001530377"/>
    </source>
</evidence>
<feature type="transmembrane region" description="Helical" evidence="2">
    <location>
        <begin position="310"/>
        <end position="329"/>
    </location>
</feature>
<keyword evidence="2" id="KW-0472">Membrane</keyword>
<dbReference type="EMBL" id="JALLPB020000188">
    <property type="protein sequence ID" value="KAL3815652.1"/>
    <property type="molecule type" value="Genomic_DNA"/>
</dbReference>
<organism evidence="4 5">
    <name type="scientific">Cyclostephanos tholiformis</name>
    <dbReference type="NCBI Taxonomy" id="382380"/>
    <lineage>
        <taxon>Eukaryota</taxon>
        <taxon>Sar</taxon>
        <taxon>Stramenopiles</taxon>
        <taxon>Ochrophyta</taxon>
        <taxon>Bacillariophyta</taxon>
        <taxon>Coscinodiscophyceae</taxon>
        <taxon>Thalassiosirophycidae</taxon>
        <taxon>Stephanodiscales</taxon>
        <taxon>Stephanodiscaceae</taxon>
        <taxon>Cyclostephanos</taxon>
    </lineage>
</organism>
<comment type="caution">
    <text evidence="4">The sequence shown here is derived from an EMBL/GenBank/DDBJ whole genome shotgun (WGS) entry which is preliminary data.</text>
</comment>
<name>A0ABD3RRS9_9STRA</name>
<proteinExistence type="predicted"/>
<gene>
    <name evidence="4" type="ORF">ACHAXA_006927</name>
</gene>
<feature type="transmembrane region" description="Helical" evidence="2">
    <location>
        <begin position="286"/>
        <end position="304"/>
    </location>
</feature>
<feature type="signal peptide" evidence="3">
    <location>
        <begin position="1"/>
        <end position="29"/>
    </location>
</feature>
<feature type="chain" id="PRO_5044789300" evidence="3">
    <location>
        <begin position="30"/>
        <end position="385"/>
    </location>
</feature>
<keyword evidence="5" id="KW-1185">Reference proteome</keyword>
<reference evidence="4 5" key="1">
    <citation type="submission" date="2024-10" db="EMBL/GenBank/DDBJ databases">
        <title>Updated reference genomes for cyclostephanoid diatoms.</title>
        <authorList>
            <person name="Roberts W.R."/>
            <person name="Alverson A.J."/>
        </authorList>
    </citation>
    <scope>NUCLEOTIDE SEQUENCE [LARGE SCALE GENOMIC DNA]</scope>
    <source>
        <strain evidence="4 5">AJA228-03</strain>
    </source>
</reference>
<feature type="region of interest" description="Disordered" evidence="1">
    <location>
        <begin position="344"/>
        <end position="385"/>
    </location>
</feature>
<dbReference type="AlphaFoldDB" id="A0ABD3RRS9"/>
<evidence type="ECO:0000256" key="1">
    <source>
        <dbReference type="SAM" id="MobiDB-lite"/>
    </source>
</evidence>
<keyword evidence="3" id="KW-0732">Signal</keyword>
<evidence type="ECO:0000256" key="2">
    <source>
        <dbReference type="SAM" id="Phobius"/>
    </source>
</evidence>
<protein>
    <submittedName>
        <fullName evidence="4">Uncharacterized protein</fullName>
    </submittedName>
</protein>
<evidence type="ECO:0000313" key="4">
    <source>
        <dbReference type="EMBL" id="KAL3815652.1"/>
    </source>
</evidence>
<feature type="compositionally biased region" description="Acidic residues" evidence="1">
    <location>
        <begin position="347"/>
        <end position="358"/>
    </location>
</feature>
<keyword evidence="2" id="KW-1133">Transmembrane helix</keyword>